<dbReference type="GO" id="GO:0006357">
    <property type="term" value="P:regulation of transcription by RNA polymerase II"/>
    <property type="evidence" value="ECO:0007669"/>
    <property type="project" value="InterPro"/>
</dbReference>
<evidence type="ECO:0000256" key="4">
    <source>
        <dbReference type="ARBA" id="ARBA00023015"/>
    </source>
</evidence>
<evidence type="ECO:0000256" key="5">
    <source>
        <dbReference type="ARBA" id="ARBA00023159"/>
    </source>
</evidence>
<evidence type="ECO:0000256" key="2">
    <source>
        <dbReference type="ARBA" id="ARBA00008782"/>
    </source>
</evidence>
<keyword evidence="6 9" id="KW-0804">Transcription</keyword>
<dbReference type="GO" id="GO:0003712">
    <property type="term" value="F:transcription coregulator activity"/>
    <property type="evidence" value="ECO:0007669"/>
    <property type="project" value="InterPro"/>
</dbReference>
<dbReference type="GO" id="GO:0016592">
    <property type="term" value="C:mediator complex"/>
    <property type="evidence" value="ECO:0007669"/>
    <property type="project" value="InterPro"/>
</dbReference>
<protein>
    <recommendedName>
        <fullName evidence="3 9">Mediator of RNA polymerase II transcription subunit 5</fullName>
    </recommendedName>
    <alternativeName>
        <fullName evidence="8 9">Mediator complex subunit 5</fullName>
    </alternativeName>
</protein>
<evidence type="ECO:0000256" key="1">
    <source>
        <dbReference type="ARBA" id="ARBA00004123"/>
    </source>
</evidence>
<evidence type="ECO:0000256" key="10">
    <source>
        <dbReference type="SAM" id="MobiDB-lite"/>
    </source>
</evidence>
<dbReference type="AlphaFoldDB" id="A0AAJ0MV64"/>
<evidence type="ECO:0000313" key="11">
    <source>
        <dbReference type="EMBL" id="KAK3499374.1"/>
    </source>
</evidence>
<comment type="similarity">
    <text evidence="2 9">Belongs to the Mediator complex subunit 5 family.</text>
</comment>
<dbReference type="Pfam" id="PF08689">
    <property type="entry name" value="Med5"/>
    <property type="match status" value="1"/>
</dbReference>
<gene>
    <name evidence="9" type="primary">MED5</name>
    <name evidence="11" type="ORF">B0T23DRAFT_434500</name>
</gene>
<evidence type="ECO:0000313" key="12">
    <source>
        <dbReference type="Proteomes" id="UP001285908"/>
    </source>
</evidence>
<organism evidence="11 12">
    <name type="scientific">Neurospora hispaniola</name>
    <dbReference type="NCBI Taxonomy" id="588809"/>
    <lineage>
        <taxon>Eukaryota</taxon>
        <taxon>Fungi</taxon>
        <taxon>Dikarya</taxon>
        <taxon>Ascomycota</taxon>
        <taxon>Pezizomycotina</taxon>
        <taxon>Sordariomycetes</taxon>
        <taxon>Sordariomycetidae</taxon>
        <taxon>Sordariales</taxon>
        <taxon>Sordariaceae</taxon>
        <taxon>Neurospora</taxon>
    </lineage>
</organism>
<keyword evidence="4 9" id="KW-0805">Transcription regulation</keyword>
<keyword evidence="5 9" id="KW-0010">Activator</keyword>
<dbReference type="PANTHER" id="PTHR35784">
    <property type="entry name" value="MEDIATOR OF RNA POLYMERASE II TRANSCRIPTION SUBUNIT 5"/>
    <property type="match status" value="1"/>
</dbReference>
<reference evidence="11 12" key="1">
    <citation type="journal article" date="2023" name="Mol. Phylogenet. Evol.">
        <title>Genome-scale phylogeny and comparative genomics of the fungal order Sordariales.</title>
        <authorList>
            <person name="Hensen N."/>
            <person name="Bonometti L."/>
            <person name="Westerberg I."/>
            <person name="Brannstrom I.O."/>
            <person name="Guillou S."/>
            <person name="Cros-Aarteil S."/>
            <person name="Calhoun S."/>
            <person name="Haridas S."/>
            <person name="Kuo A."/>
            <person name="Mondo S."/>
            <person name="Pangilinan J."/>
            <person name="Riley R."/>
            <person name="LaButti K."/>
            <person name="Andreopoulos B."/>
            <person name="Lipzen A."/>
            <person name="Chen C."/>
            <person name="Yan M."/>
            <person name="Daum C."/>
            <person name="Ng V."/>
            <person name="Clum A."/>
            <person name="Steindorff A."/>
            <person name="Ohm R.A."/>
            <person name="Martin F."/>
            <person name="Silar P."/>
            <person name="Natvig D.O."/>
            <person name="Lalanne C."/>
            <person name="Gautier V."/>
            <person name="Ament-Velasquez S.L."/>
            <person name="Kruys A."/>
            <person name="Hutchinson M.I."/>
            <person name="Powell A.J."/>
            <person name="Barry K."/>
            <person name="Miller A.N."/>
            <person name="Grigoriev I.V."/>
            <person name="Debuchy R."/>
            <person name="Gladieux P."/>
            <person name="Hiltunen Thoren M."/>
            <person name="Johannesson H."/>
        </authorList>
    </citation>
    <scope>NUCLEOTIDE SEQUENCE [LARGE SCALE GENOMIC DNA]</scope>
    <source>
        <strain evidence="11 12">FGSC 10403</strain>
    </source>
</reference>
<keyword evidence="7 9" id="KW-0539">Nucleus</keyword>
<keyword evidence="12" id="KW-1185">Reference proteome</keyword>
<evidence type="ECO:0000256" key="7">
    <source>
        <dbReference type="ARBA" id="ARBA00023242"/>
    </source>
</evidence>
<comment type="caution">
    <text evidence="11">The sequence shown here is derived from an EMBL/GenBank/DDBJ whole genome shotgun (WGS) entry which is preliminary data.</text>
</comment>
<proteinExistence type="inferred from homology"/>
<evidence type="ECO:0000256" key="3">
    <source>
        <dbReference type="ARBA" id="ARBA00020628"/>
    </source>
</evidence>
<evidence type="ECO:0000256" key="9">
    <source>
        <dbReference type="RuleBase" id="RU364142"/>
    </source>
</evidence>
<accession>A0AAJ0MV64</accession>
<evidence type="ECO:0000256" key="6">
    <source>
        <dbReference type="ARBA" id="ARBA00023163"/>
    </source>
</evidence>
<name>A0AAJ0MV64_9PEZI</name>
<feature type="region of interest" description="Disordered" evidence="10">
    <location>
        <begin position="898"/>
        <end position="924"/>
    </location>
</feature>
<dbReference type="PANTHER" id="PTHR35784:SF1">
    <property type="entry name" value="MEDIATOR OF RNA POLYMERASE II TRANSCRIPTION SUBUNIT 5"/>
    <property type="match status" value="1"/>
</dbReference>
<dbReference type="InterPro" id="IPR014801">
    <property type="entry name" value="Mediator_Med5_fun"/>
</dbReference>
<evidence type="ECO:0000256" key="8">
    <source>
        <dbReference type="ARBA" id="ARBA00031256"/>
    </source>
</evidence>
<comment type="subcellular location">
    <subcellularLocation>
        <location evidence="1 9">Nucleus</location>
    </subcellularLocation>
</comment>
<sequence length="1177" mass="126779">MPGGPATAGLSAAVGQWTKFLARAEAKRLDPSDFARFVPILNSDFYPLPPIVIANLLLKPTKQSSYSLDPRRLQYLTILLNQKLVNPQSVLKVLHHYSTSQAKIQSEHDASTTNEAATATKGGQGQQGDKKPKRVFWQNSYNDEEVIFLRLSKVITHGQGIRHASDAYEMATNLSKWTTLFIDVIAAFSRDTFGTIQNMRTKQDMETSLQAFSLLLVNFLGNQRVVSAFGRPEAKSHRKRLASSIDQLIPYLLQNPNTSGIAERLEFSRGQALAGEESSDLKDAAVAEMHSYMDNMIGLDTWQIPDMPIVNSRAGLYIYINAALVGRPLIDDHSLYTYLHNRYQGDLQTTAIHLILASFDVLANAVFREGSKTGHLLKSYVVNKVPLILGNFAASSTHMYPFDAEFCISQALGQVDTNVFPTLSNMFDMSNTSSSFQDSVRQDFCFACQLHGLLSASAIETLLGEITYQTLPDEGRYVKETLVQACLEDFERSQRLVGELDNMNGNVGAAAQAIVEVIGTLCRNKETMTLKQLCSQLASKPSSLDILLLFDKPYKILHPLCELLDDWGGYDEDQGEYQPVYEEFGSILLLLLAFVHRYSLTPTDLAIRSPHSFVGKLLGRGQLSRPLDELSDQEKSHLNGWVHGLFDSEAGGLGDDLMSSCPPQDFYLLMPTLFDQIVMALSTGCLNDYLLRSGLEYLLDTLLLPSLVPALLFLANNLRTDKQPGQGAVIKILQLILRPNSISNEASTMLSSVLNIVAKPLELSLRSYQRQVPASQEVEPLLRALKENLAVSSRTGGADHSELENWTGTHHNGSGSVGGLYGAIRHTVQNLVQWAQHSPGNGVPATYTHRQVLVALQICGARRLLSALLKELKTQTEAGNGSVAYDVVTAIICAPDVHNTPVTDDNDPSSAREGGNAANHTITKKQRRITLREALKFEAEDFKKIQKSDPLMAETVVRLHRRVEAQMALPPPPPPPAQHHHHHHQQTMLQPELSALGVVAGDAMGDSIMNAAAVQVSGSDHHHPMDAMSLDATGMGGLDVGGAGGIDISGMGDMGMGNMGMGNMGGLTVNTNTGGGMGGGVGTGGQGGGVAGGGGAGASAGNGGGGGGAGGAGGGGGGSGGAGGDLSGDDIFSGLGTGDFTTDFGNWDTMDLVTWNNDAVLAERLEWHPWNDAERCI</sequence>
<comment type="function">
    <text evidence="9">Component of the Mediator complex, a coactivator involved in the regulated transcription of nearly all RNA polymerase II-dependent genes. Mediator functions as a bridge to convey information from gene-specific regulatory proteins to the basal RNA polymerase II transcription machinery. Mediator is recruited to promoters by direct interactions with regulatory proteins and serves as a scaffold for the assembly of a functional preinitiation complex with RNA polymerase II and the general transcription factors.</text>
</comment>
<dbReference type="EMBL" id="JAULSX010000001">
    <property type="protein sequence ID" value="KAK3499374.1"/>
    <property type="molecule type" value="Genomic_DNA"/>
</dbReference>
<feature type="region of interest" description="Disordered" evidence="10">
    <location>
        <begin position="104"/>
        <end position="133"/>
    </location>
</feature>
<comment type="subunit">
    <text evidence="9">Component of the Mediator complex.</text>
</comment>
<feature type="region of interest" description="Disordered" evidence="10">
    <location>
        <begin position="968"/>
        <end position="988"/>
    </location>
</feature>
<dbReference type="Proteomes" id="UP001285908">
    <property type="component" value="Unassembled WGS sequence"/>
</dbReference>